<organism evidence="2 3">
    <name type="scientific">Champsocephalus esox</name>
    <name type="common">pike icefish</name>
    <dbReference type="NCBI Taxonomy" id="159716"/>
    <lineage>
        <taxon>Eukaryota</taxon>
        <taxon>Metazoa</taxon>
        <taxon>Chordata</taxon>
        <taxon>Craniata</taxon>
        <taxon>Vertebrata</taxon>
        <taxon>Euteleostomi</taxon>
        <taxon>Actinopterygii</taxon>
        <taxon>Neopterygii</taxon>
        <taxon>Teleostei</taxon>
        <taxon>Neoteleostei</taxon>
        <taxon>Acanthomorphata</taxon>
        <taxon>Eupercaria</taxon>
        <taxon>Perciformes</taxon>
        <taxon>Notothenioidei</taxon>
        <taxon>Channichthyidae</taxon>
        <taxon>Champsocephalus</taxon>
    </lineage>
</organism>
<protein>
    <submittedName>
        <fullName evidence="2">Uncharacterized protein</fullName>
    </submittedName>
</protein>
<accession>A0AAN8GQJ8</accession>
<reference evidence="2 3" key="1">
    <citation type="journal article" date="2023" name="Mol. Biol. Evol.">
        <title>Genomics of Secondarily Temperate Adaptation in the Only Non-Antarctic Icefish.</title>
        <authorList>
            <person name="Rivera-Colon A.G."/>
            <person name="Rayamajhi N."/>
            <person name="Minhas B.F."/>
            <person name="Madrigal G."/>
            <person name="Bilyk K.T."/>
            <person name="Yoon V."/>
            <person name="Hune M."/>
            <person name="Gregory S."/>
            <person name="Cheng C.H.C."/>
            <person name="Catchen J.M."/>
        </authorList>
    </citation>
    <scope>NUCLEOTIDE SEQUENCE [LARGE SCALE GENOMIC DNA]</scope>
    <source>
        <strain evidence="2">JC2023a</strain>
    </source>
</reference>
<evidence type="ECO:0000313" key="3">
    <source>
        <dbReference type="Proteomes" id="UP001335648"/>
    </source>
</evidence>
<gene>
    <name evidence="2" type="ORF">CesoFtcFv8_017248</name>
</gene>
<evidence type="ECO:0000256" key="1">
    <source>
        <dbReference type="SAM" id="MobiDB-lite"/>
    </source>
</evidence>
<dbReference type="AlphaFoldDB" id="A0AAN8GQJ8"/>
<evidence type="ECO:0000313" key="2">
    <source>
        <dbReference type="EMBL" id="KAK5886192.1"/>
    </source>
</evidence>
<name>A0AAN8GQJ8_9TELE</name>
<proteinExistence type="predicted"/>
<feature type="region of interest" description="Disordered" evidence="1">
    <location>
        <begin position="1"/>
        <end position="76"/>
    </location>
</feature>
<dbReference type="EMBL" id="JAULUE010002059">
    <property type="protein sequence ID" value="KAK5886192.1"/>
    <property type="molecule type" value="Genomic_DNA"/>
</dbReference>
<sequence>MSRSWKIAVSQQHEHGAGGSGPGDAALQEKRAFFELPCCPHAPATAPSRPNREGADRGSAPPPHLSCPQKTGQDNR</sequence>
<dbReference type="Proteomes" id="UP001335648">
    <property type="component" value="Unassembled WGS sequence"/>
</dbReference>
<comment type="caution">
    <text evidence="2">The sequence shown here is derived from an EMBL/GenBank/DDBJ whole genome shotgun (WGS) entry which is preliminary data.</text>
</comment>
<keyword evidence="3" id="KW-1185">Reference proteome</keyword>